<dbReference type="RefSeq" id="WP_219287811.1">
    <property type="nucleotide sequence ID" value="NZ_RPHB01000003.1"/>
</dbReference>
<dbReference type="AlphaFoldDB" id="A0A951MBY4"/>
<protein>
    <submittedName>
        <fullName evidence="2">DUF3127 domain-containing protein</fullName>
    </submittedName>
</protein>
<dbReference type="InterPro" id="IPR021474">
    <property type="entry name" value="DUF3127"/>
</dbReference>
<dbReference type="Proteomes" id="UP000727490">
    <property type="component" value="Unassembled WGS sequence"/>
</dbReference>
<organism evidence="2 3">
    <name type="scientific">Arthrospiribacter ruber</name>
    <dbReference type="NCBI Taxonomy" id="2487934"/>
    <lineage>
        <taxon>Bacteria</taxon>
        <taxon>Pseudomonadati</taxon>
        <taxon>Bacteroidota</taxon>
        <taxon>Cytophagia</taxon>
        <taxon>Cytophagales</taxon>
        <taxon>Cyclobacteriaceae</taxon>
        <taxon>Arthrospiribacter</taxon>
    </lineage>
</organism>
<evidence type="ECO:0000256" key="1">
    <source>
        <dbReference type="SAM" id="MobiDB-lite"/>
    </source>
</evidence>
<sequence>MELSGKVFQVNPEINGQGRNGTWRKQEVILETQGNYPKKVCLTIWGDSIDQFKLKAGDQVNASIDIESREYNGRWYTDVKAWKIEKQGAETPGAKASSSSNQIPDVTTFDDNSSEDILPF</sequence>
<reference evidence="2 3" key="1">
    <citation type="journal article" date="2020" name="Syst. Appl. Microbiol.">
        <title>Arthrospiribacter ruber gen. nov., sp. nov., a novel bacterium isolated from Arthrospira cultures.</title>
        <authorList>
            <person name="Waleron M."/>
            <person name="Misztak A."/>
            <person name="Waleron M.M."/>
            <person name="Furmaniak M."/>
            <person name="Mrozik A."/>
            <person name="Waleron K."/>
        </authorList>
    </citation>
    <scope>NUCLEOTIDE SEQUENCE [LARGE SCALE GENOMIC DNA]</scope>
    <source>
        <strain evidence="2 3">DPMB0001</strain>
    </source>
</reference>
<proteinExistence type="predicted"/>
<dbReference type="EMBL" id="RPHB01000003">
    <property type="protein sequence ID" value="MBW3467544.1"/>
    <property type="molecule type" value="Genomic_DNA"/>
</dbReference>
<comment type="caution">
    <text evidence="2">The sequence shown here is derived from an EMBL/GenBank/DDBJ whole genome shotgun (WGS) entry which is preliminary data.</text>
</comment>
<evidence type="ECO:0000313" key="2">
    <source>
        <dbReference type="EMBL" id="MBW3467544.1"/>
    </source>
</evidence>
<gene>
    <name evidence="2" type="ORF">EGN73_06915</name>
</gene>
<name>A0A951MBY4_9BACT</name>
<evidence type="ECO:0000313" key="3">
    <source>
        <dbReference type="Proteomes" id="UP000727490"/>
    </source>
</evidence>
<feature type="compositionally biased region" description="Polar residues" evidence="1">
    <location>
        <begin position="96"/>
        <end position="111"/>
    </location>
</feature>
<keyword evidence="3" id="KW-1185">Reference proteome</keyword>
<feature type="region of interest" description="Disordered" evidence="1">
    <location>
        <begin position="87"/>
        <end position="120"/>
    </location>
</feature>
<dbReference type="Pfam" id="PF11325">
    <property type="entry name" value="DUF3127"/>
    <property type="match status" value="1"/>
</dbReference>
<accession>A0A951MBY4</accession>